<keyword evidence="3" id="KW-1185">Reference proteome</keyword>
<feature type="non-terminal residue" evidence="2">
    <location>
        <position position="1"/>
    </location>
</feature>
<evidence type="ECO:0000313" key="2">
    <source>
        <dbReference type="EMBL" id="KAK3897838.1"/>
    </source>
</evidence>
<feature type="compositionally biased region" description="Basic and acidic residues" evidence="1">
    <location>
        <begin position="29"/>
        <end position="38"/>
    </location>
</feature>
<dbReference type="EMBL" id="MU856057">
    <property type="protein sequence ID" value="KAK3897838.1"/>
    <property type="molecule type" value="Genomic_DNA"/>
</dbReference>
<comment type="caution">
    <text evidence="2">The sequence shown here is derived from an EMBL/GenBank/DDBJ whole genome shotgun (WGS) entry which is preliminary data.</text>
</comment>
<accession>A0AAN6MD54</accession>
<dbReference type="Proteomes" id="UP001303889">
    <property type="component" value="Unassembled WGS sequence"/>
</dbReference>
<evidence type="ECO:0000256" key="1">
    <source>
        <dbReference type="SAM" id="MobiDB-lite"/>
    </source>
</evidence>
<name>A0AAN6MD54_9PEZI</name>
<reference evidence="2" key="1">
    <citation type="journal article" date="2023" name="Mol. Phylogenet. Evol.">
        <title>Genome-scale phylogeny and comparative genomics of the fungal order Sordariales.</title>
        <authorList>
            <person name="Hensen N."/>
            <person name="Bonometti L."/>
            <person name="Westerberg I."/>
            <person name="Brannstrom I.O."/>
            <person name="Guillou S."/>
            <person name="Cros-Aarteil S."/>
            <person name="Calhoun S."/>
            <person name="Haridas S."/>
            <person name="Kuo A."/>
            <person name="Mondo S."/>
            <person name="Pangilinan J."/>
            <person name="Riley R."/>
            <person name="LaButti K."/>
            <person name="Andreopoulos B."/>
            <person name="Lipzen A."/>
            <person name="Chen C."/>
            <person name="Yan M."/>
            <person name="Daum C."/>
            <person name="Ng V."/>
            <person name="Clum A."/>
            <person name="Steindorff A."/>
            <person name="Ohm R.A."/>
            <person name="Martin F."/>
            <person name="Silar P."/>
            <person name="Natvig D.O."/>
            <person name="Lalanne C."/>
            <person name="Gautier V."/>
            <person name="Ament-Velasquez S.L."/>
            <person name="Kruys A."/>
            <person name="Hutchinson M.I."/>
            <person name="Powell A.J."/>
            <person name="Barry K."/>
            <person name="Miller A.N."/>
            <person name="Grigoriev I.V."/>
            <person name="Debuchy R."/>
            <person name="Gladieux P."/>
            <person name="Hiltunen Thoren M."/>
            <person name="Johannesson H."/>
        </authorList>
    </citation>
    <scope>NUCLEOTIDE SEQUENCE</scope>
    <source>
        <strain evidence="2">CBS 103.79</strain>
    </source>
</reference>
<feature type="region of interest" description="Disordered" evidence="1">
    <location>
        <begin position="15"/>
        <end position="38"/>
    </location>
</feature>
<reference evidence="2" key="2">
    <citation type="submission" date="2023-05" db="EMBL/GenBank/DDBJ databases">
        <authorList>
            <consortium name="Lawrence Berkeley National Laboratory"/>
            <person name="Steindorff A."/>
            <person name="Hensen N."/>
            <person name="Bonometti L."/>
            <person name="Westerberg I."/>
            <person name="Brannstrom I.O."/>
            <person name="Guillou S."/>
            <person name="Cros-Aarteil S."/>
            <person name="Calhoun S."/>
            <person name="Haridas S."/>
            <person name="Kuo A."/>
            <person name="Mondo S."/>
            <person name="Pangilinan J."/>
            <person name="Riley R."/>
            <person name="Labutti K."/>
            <person name="Andreopoulos B."/>
            <person name="Lipzen A."/>
            <person name="Chen C."/>
            <person name="Yanf M."/>
            <person name="Daum C."/>
            <person name="Ng V."/>
            <person name="Clum A."/>
            <person name="Ohm R."/>
            <person name="Martin F."/>
            <person name="Silar P."/>
            <person name="Natvig D."/>
            <person name="Lalanne C."/>
            <person name="Gautier V."/>
            <person name="Ament-Velasquez S.L."/>
            <person name="Kruys A."/>
            <person name="Hutchinson M.I."/>
            <person name="Powell A.J."/>
            <person name="Barry K."/>
            <person name="Miller A.N."/>
            <person name="Grigoriev I.V."/>
            <person name="Debuchy R."/>
            <person name="Gladieux P."/>
            <person name="Thoren M.H."/>
            <person name="Johannesson H."/>
        </authorList>
    </citation>
    <scope>NUCLEOTIDE SEQUENCE</scope>
    <source>
        <strain evidence="2">CBS 103.79</strain>
    </source>
</reference>
<sequence>GFVNYTPQDHALLMTGVAPSGSSKTKARREREAAERQREFRERLERMVQAVGGDVGVLHV</sequence>
<gene>
    <name evidence="2" type="ORF">C8A05DRAFT_19474</name>
</gene>
<dbReference type="AlphaFoldDB" id="A0AAN6MD54"/>
<organism evidence="2 3">
    <name type="scientific">Staphylotrichum tortipilum</name>
    <dbReference type="NCBI Taxonomy" id="2831512"/>
    <lineage>
        <taxon>Eukaryota</taxon>
        <taxon>Fungi</taxon>
        <taxon>Dikarya</taxon>
        <taxon>Ascomycota</taxon>
        <taxon>Pezizomycotina</taxon>
        <taxon>Sordariomycetes</taxon>
        <taxon>Sordariomycetidae</taxon>
        <taxon>Sordariales</taxon>
        <taxon>Chaetomiaceae</taxon>
        <taxon>Staphylotrichum</taxon>
    </lineage>
</organism>
<evidence type="ECO:0000313" key="3">
    <source>
        <dbReference type="Proteomes" id="UP001303889"/>
    </source>
</evidence>
<protein>
    <submittedName>
        <fullName evidence="2">Uncharacterized protein</fullName>
    </submittedName>
</protein>
<proteinExistence type="predicted"/>